<dbReference type="RefSeq" id="WP_229865661.1">
    <property type="nucleotide sequence ID" value="NZ_BMVF01000019.1"/>
</dbReference>
<feature type="region of interest" description="Disordered" evidence="1">
    <location>
        <begin position="252"/>
        <end position="277"/>
    </location>
</feature>
<organism evidence="3 4">
    <name type="scientific">Streptomyces naganishii JCM 4654</name>
    <dbReference type="NCBI Taxonomy" id="1306179"/>
    <lineage>
        <taxon>Bacteria</taxon>
        <taxon>Bacillati</taxon>
        <taxon>Actinomycetota</taxon>
        <taxon>Actinomycetes</taxon>
        <taxon>Kitasatosporales</taxon>
        <taxon>Streptomycetaceae</taxon>
        <taxon>Streptomyces</taxon>
    </lineage>
</organism>
<dbReference type="EMBL" id="BMVF01000019">
    <property type="protein sequence ID" value="GHD94818.1"/>
    <property type="molecule type" value="Genomic_DNA"/>
</dbReference>
<dbReference type="AlphaFoldDB" id="A0A918Y8D1"/>
<evidence type="ECO:0000256" key="2">
    <source>
        <dbReference type="SAM" id="SignalP"/>
    </source>
</evidence>
<protein>
    <submittedName>
        <fullName evidence="3">Uncharacterized protein</fullName>
    </submittedName>
</protein>
<feature type="signal peptide" evidence="2">
    <location>
        <begin position="1"/>
        <end position="34"/>
    </location>
</feature>
<keyword evidence="2" id="KW-0732">Signal</keyword>
<name>A0A918Y8D1_9ACTN</name>
<evidence type="ECO:0000313" key="4">
    <source>
        <dbReference type="Proteomes" id="UP000608955"/>
    </source>
</evidence>
<proteinExistence type="predicted"/>
<accession>A0A918Y8D1</accession>
<feature type="compositionally biased region" description="Polar residues" evidence="1">
    <location>
        <begin position="261"/>
        <end position="275"/>
    </location>
</feature>
<sequence length="308" mass="30229">MNAVKTNRAVLRPAAAGTLAAAVLVLSGAVSAGAAPQAPAPTPSAAAPVAPPALAAAQIAAARDAAGSGATLGVLERFFAHDPDRGTGAAPALTAGGKGAAPRLTGAAVPVYTLNADFVAGRAGAPVAVPAFVATEAVSATGQHASVWSARTAHGWQVVNIASGADETTYAAKAQGHGIVFREPQINAWYLLRGDHLAPLNGEARAAIGAHGTTVAGYRAHVRFAYGSRLAGSAYDHSGYAGGFSKESARAAAGPAARPASTTVKTAADQPSGTDTGTLTGLAGAGAALTLAAALAGRRRLLRSRGAR</sequence>
<comment type="caution">
    <text evidence="3">The sequence shown here is derived from an EMBL/GenBank/DDBJ whole genome shotgun (WGS) entry which is preliminary data.</text>
</comment>
<keyword evidence="4" id="KW-1185">Reference proteome</keyword>
<gene>
    <name evidence="3" type="ORF">GCM10010508_57070</name>
</gene>
<evidence type="ECO:0000313" key="3">
    <source>
        <dbReference type="EMBL" id="GHD94818.1"/>
    </source>
</evidence>
<reference evidence="3" key="1">
    <citation type="journal article" date="2014" name="Int. J. Syst. Evol. Microbiol.">
        <title>Complete genome sequence of Corynebacterium casei LMG S-19264T (=DSM 44701T), isolated from a smear-ripened cheese.</title>
        <authorList>
            <consortium name="US DOE Joint Genome Institute (JGI-PGF)"/>
            <person name="Walter F."/>
            <person name="Albersmeier A."/>
            <person name="Kalinowski J."/>
            <person name="Ruckert C."/>
        </authorList>
    </citation>
    <scope>NUCLEOTIDE SEQUENCE</scope>
    <source>
        <strain evidence="3">JCM 4654</strain>
    </source>
</reference>
<evidence type="ECO:0000256" key="1">
    <source>
        <dbReference type="SAM" id="MobiDB-lite"/>
    </source>
</evidence>
<reference evidence="3" key="2">
    <citation type="submission" date="2020-09" db="EMBL/GenBank/DDBJ databases">
        <authorList>
            <person name="Sun Q."/>
            <person name="Ohkuma M."/>
        </authorList>
    </citation>
    <scope>NUCLEOTIDE SEQUENCE</scope>
    <source>
        <strain evidence="3">JCM 4654</strain>
    </source>
</reference>
<feature type="chain" id="PRO_5037778785" evidence="2">
    <location>
        <begin position="35"/>
        <end position="308"/>
    </location>
</feature>
<dbReference type="Proteomes" id="UP000608955">
    <property type="component" value="Unassembled WGS sequence"/>
</dbReference>